<keyword evidence="3" id="KW-1185">Reference proteome</keyword>
<evidence type="ECO:0000256" key="1">
    <source>
        <dbReference type="SAM" id="MobiDB-lite"/>
    </source>
</evidence>
<dbReference type="EMBL" id="OZ019899">
    <property type="protein sequence ID" value="CAK9231745.1"/>
    <property type="molecule type" value="Genomic_DNA"/>
</dbReference>
<evidence type="ECO:0000313" key="2">
    <source>
        <dbReference type="EMBL" id="CAK9231745.1"/>
    </source>
</evidence>
<proteinExistence type="predicted"/>
<evidence type="ECO:0000313" key="3">
    <source>
        <dbReference type="Proteomes" id="UP001497512"/>
    </source>
</evidence>
<reference evidence="2" key="1">
    <citation type="submission" date="2024-02" db="EMBL/GenBank/DDBJ databases">
        <authorList>
            <consortium name="ELIXIR-Norway"/>
            <consortium name="Elixir Norway"/>
        </authorList>
    </citation>
    <scope>NUCLEOTIDE SEQUENCE</scope>
</reference>
<feature type="region of interest" description="Disordered" evidence="1">
    <location>
        <begin position="92"/>
        <end position="211"/>
    </location>
</feature>
<protein>
    <submittedName>
        <fullName evidence="2">Uncharacterized protein</fullName>
    </submittedName>
</protein>
<accession>A0ABP0UWQ4</accession>
<gene>
    <name evidence="2" type="ORF">CSSPTR1EN2_LOCUS20911</name>
</gene>
<organism evidence="2 3">
    <name type="scientific">Sphagnum troendelagicum</name>
    <dbReference type="NCBI Taxonomy" id="128251"/>
    <lineage>
        <taxon>Eukaryota</taxon>
        <taxon>Viridiplantae</taxon>
        <taxon>Streptophyta</taxon>
        <taxon>Embryophyta</taxon>
        <taxon>Bryophyta</taxon>
        <taxon>Sphagnophytina</taxon>
        <taxon>Sphagnopsida</taxon>
        <taxon>Sphagnales</taxon>
        <taxon>Sphagnaceae</taxon>
        <taxon>Sphagnum</taxon>
    </lineage>
</organism>
<name>A0ABP0UWQ4_9BRYO</name>
<dbReference type="Proteomes" id="UP001497512">
    <property type="component" value="Chromosome 7"/>
</dbReference>
<feature type="compositionally biased region" description="Basic and acidic residues" evidence="1">
    <location>
        <begin position="131"/>
        <end position="140"/>
    </location>
</feature>
<sequence>MASKLGTVLEIEVVESYIKRPAGPMVTVEVQDISRLAGFIRIPSMAEGAPTTNSVRQRILYSGLPNQCKKCRQFGHHARACNVILPRQRESFQQPIPPQGVNKGQAMEVSGAARTRGARSQASAPPNPSGKKGENARAESKGASPLLPPRHAQPQPAQCNSSRSESSELEFNQRRPPGNELRDLEILDPPKSPTCHKGIAKPSPKLETDDARTPNAKLQFGFQDLTELQTSSMEARANPFPAPMGV</sequence>
<feature type="compositionally biased region" description="Polar residues" evidence="1">
    <location>
        <begin position="155"/>
        <end position="164"/>
    </location>
</feature>